<dbReference type="SUPFAM" id="SSF53474">
    <property type="entry name" value="alpha/beta-Hydrolases"/>
    <property type="match status" value="1"/>
</dbReference>
<dbReference type="PANTHER" id="PTHR43329">
    <property type="entry name" value="EPOXIDE HYDROLASE"/>
    <property type="match status" value="1"/>
</dbReference>
<dbReference type="EMBL" id="CP071796">
    <property type="protein sequence ID" value="QTD44788.1"/>
    <property type="molecule type" value="Genomic_DNA"/>
</dbReference>
<keyword evidence="4" id="KW-1185">Reference proteome</keyword>
<dbReference type="KEGG" id="otd:J1M35_17175"/>
<dbReference type="AlphaFoldDB" id="A0A975CJW4"/>
<dbReference type="RefSeq" id="WP_208008366.1">
    <property type="nucleotide sequence ID" value="NZ_CP071796.1"/>
</dbReference>
<accession>A0A975CJW4</accession>
<feature type="domain" description="AB hydrolase-1" evidence="2">
    <location>
        <begin position="26"/>
        <end position="324"/>
    </location>
</feature>
<organism evidence="3 4">
    <name type="scientific">Ottowia testudinis</name>
    <dbReference type="NCBI Taxonomy" id="2816950"/>
    <lineage>
        <taxon>Bacteria</taxon>
        <taxon>Pseudomonadati</taxon>
        <taxon>Pseudomonadota</taxon>
        <taxon>Betaproteobacteria</taxon>
        <taxon>Burkholderiales</taxon>
        <taxon>Comamonadaceae</taxon>
        <taxon>Ottowia</taxon>
    </lineage>
</organism>
<protein>
    <submittedName>
        <fullName evidence="3">Alpha/beta fold hydrolase</fullName>
    </submittedName>
</protein>
<sequence>MIDTWIAELPHGICLSCRSAGARGRPVLMFLHGFPEAAFVWDELLEHFARPENGGYRCVAPNLRGYEHSSSPVDAAAYHPKQLVQDIAALIAAECGPPGQLAALVAHDWGGGVAWNLAAARPELMQRLVIINSPHPQTFWRELRQSPTQQAASAYMNFLIRPDAEALLAENDFARLWPFFDLMGASGAAAQPRAASVLSGHAITPGDADRPPAQPDGAGWMTDALRARYRAVWTGHASRPGAGLTGGLNYYRASPLRPAREGDPAAAGIELPPAAFTITLPTLVLWAMQDSALPPALLDGLERWVPRMQLERIERATHWVVHEQPARVAASIGRFIAT</sequence>
<dbReference type="Gene3D" id="3.40.50.1820">
    <property type="entry name" value="alpha/beta hydrolase"/>
    <property type="match status" value="1"/>
</dbReference>
<dbReference type="PRINTS" id="PR00412">
    <property type="entry name" value="EPOXHYDRLASE"/>
</dbReference>
<dbReference type="Proteomes" id="UP000663903">
    <property type="component" value="Chromosome"/>
</dbReference>
<dbReference type="GO" id="GO:0016787">
    <property type="term" value="F:hydrolase activity"/>
    <property type="evidence" value="ECO:0007669"/>
    <property type="project" value="UniProtKB-KW"/>
</dbReference>
<dbReference type="PRINTS" id="PR00111">
    <property type="entry name" value="ABHYDROLASE"/>
</dbReference>
<evidence type="ECO:0000259" key="2">
    <source>
        <dbReference type="Pfam" id="PF00561"/>
    </source>
</evidence>
<evidence type="ECO:0000313" key="3">
    <source>
        <dbReference type="EMBL" id="QTD44788.1"/>
    </source>
</evidence>
<dbReference type="InterPro" id="IPR000073">
    <property type="entry name" value="AB_hydrolase_1"/>
</dbReference>
<reference evidence="3" key="1">
    <citation type="submission" date="2021-03" db="EMBL/GenBank/DDBJ databases">
        <title>Ottowia sp. 27C isolated from the cloaca of a Giant Asian pond turtle (Heosemys grandis).</title>
        <authorList>
            <person name="Spergser J."/>
            <person name="Busse H.-J."/>
        </authorList>
    </citation>
    <scope>NUCLEOTIDE SEQUENCE</scope>
    <source>
        <strain evidence="3">27C</strain>
    </source>
</reference>
<evidence type="ECO:0000256" key="1">
    <source>
        <dbReference type="ARBA" id="ARBA00022801"/>
    </source>
</evidence>
<name>A0A975CJW4_9BURK</name>
<dbReference type="Pfam" id="PF00561">
    <property type="entry name" value="Abhydrolase_1"/>
    <property type="match status" value="1"/>
</dbReference>
<gene>
    <name evidence="3" type="ORF">J1M35_17175</name>
</gene>
<dbReference type="InterPro" id="IPR029058">
    <property type="entry name" value="AB_hydrolase_fold"/>
</dbReference>
<proteinExistence type="predicted"/>
<keyword evidence="1 3" id="KW-0378">Hydrolase</keyword>
<evidence type="ECO:0000313" key="4">
    <source>
        <dbReference type="Proteomes" id="UP000663903"/>
    </source>
</evidence>
<dbReference type="InterPro" id="IPR000639">
    <property type="entry name" value="Epox_hydrolase-like"/>
</dbReference>